<evidence type="ECO:0008006" key="6">
    <source>
        <dbReference type="Google" id="ProtNLM"/>
    </source>
</evidence>
<feature type="domain" description="GST N-terminal" evidence="2">
    <location>
        <begin position="2"/>
        <end position="83"/>
    </location>
</feature>
<dbReference type="SFLD" id="SFLDS00019">
    <property type="entry name" value="Glutathione_Transferase_(cytos"/>
    <property type="match status" value="1"/>
</dbReference>
<dbReference type="EMBL" id="CP051139">
    <property type="protein sequence ID" value="QIW96581.1"/>
    <property type="molecule type" value="Genomic_DNA"/>
</dbReference>
<dbReference type="AlphaFoldDB" id="A0A6H0XP94"/>
<evidence type="ECO:0000259" key="2">
    <source>
        <dbReference type="PROSITE" id="PS50404"/>
    </source>
</evidence>
<feature type="domain" description="GST C-terminal" evidence="3">
    <location>
        <begin position="87"/>
        <end position="211"/>
    </location>
</feature>
<dbReference type="PANTHER" id="PTHR44051:SF8">
    <property type="entry name" value="GLUTATHIONE S-TRANSFERASE GSTA"/>
    <property type="match status" value="1"/>
</dbReference>
<dbReference type="SFLD" id="SFLDG00358">
    <property type="entry name" value="Main_(cytGST)"/>
    <property type="match status" value="1"/>
</dbReference>
<dbReference type="InterPro" id="IPR036282">
    <property type="entry name" value="Glutathione-S-Trfase_C_sf"/>
</dbReference>
<dbReference type="CDD" id="cd03057">
    <property type="entry name" value="GST_N_Beta"/>
    <property type="match status" value="1"/>
</dbReference>
<dbReference type="OrthoDB" id="2309723at2759"/>
<evidence type="ECO:0000256" key="1">
    <source>
        <dbReference type="ARBA" id="ARBA00007409"/>
    </source>
</evidence>
<gene>
    <name evidence="4" type="ORF">AMS68_002099</name>
</gene>
<dbReference type="SUPFAM" id="SSF47616">
    <property type="entry name" value="GST C-terminal domain-like"/>
    <property type="match status" value="1"/>
</dbReference>
<organism evidence="4 5">
    <name type="scientific">Peltaster fructicola</name>
    <dbReference type="NCBI Taxonomy" id="286661"/>
    <lineage>
        <taxon>Eukaryota</taxon>
        <taxon>Fungi</taxon>
        <taxon>Dikarya</taxon>
        <taxon>Ascomycota</taxon>
        <taxon>Pezizomycotina</taxon>
        <taxon>Dothideomycetes</taxon>
        <taxon>Dothideomycetes incertae sedis</taxon>
        <taxon>Peltaster</taxon>
    </lineage>
</organism>
<dbReference type="PROSITE" id="PS50405">
    <property type="entry name" value="GST_CTER"/>
    <property type="match status" value="1"/>
</dbReference>
<dbReference type="PANTHER" id="PTHR44051">
    <property type="entry name" value="GLUTATHIONE S-TRANSFERASE-RELATED"/>
    <property type="match status" value="1"/>
</dbReference>
<accession>A0A6H0XP94</accession>
<dbReference type="InterPro" id="IPR004045">
    <property type="entry name" value="Glutathione_S-Trfase_N"/>
</dbReference>
<dbReference type="InterPro" id="IPR040079">
    <property type="entry name" value="Glutathione_S-Trfase"/>
</dbReference>
<dbReference type="InterPro" id="IPR036249">
    <property type="entry name" value="Thioredoxin-like_sf"/>
</dbReference>
<dbReference type="Proteomes" id="UP000503462">
    <property type="component" value="Chromosome 1"/>
</dbReference>
<dbReference type="Pfam" id="PF02798">
    <property type="entry name" value="GST_N"/>
    <property type="match status" value="1"/>
</dbReference>
<dbReference type="Gene3D" id="3.40.30.10">
    <property type="entry name" value="Glutaredoxin"/>
    <property type="match status" value="1"/>
</dbReference>
<name>A0A6H0XP94_9PEZI</name>
<protein>
    <recommendedName>
        <fullName evidence="6">GST N-terminal domain-containing protein</fullName>
    </recommendedName>
</protein>
<dbReference type="InterPro" id="IPR010987">
    <property type="entry name" value="Glutathione-S-Trfase_C-like"/>
</dbReference>
<keyword evidence="5" id="KW-1185">Reference proteome</keyword>
<dbReference type="PROSITE" id="PS50404">
    <property type="entry name" value="GST_NTER"/>
    <property type="match status" value="1"/>
</dbReference>
<dbReference type="SUPFAM" id="SSF52833">
    <property type="entry name" value="Thioredoxin-like"/>
    <property type="match status" value="1"/>
</dbReference>
<dbReference type="Gene3D" id="1.20.1050.10">
    <property type="match status" value="1"/>
</dbReference>
<evidence type="ECO:0000313" key="4">
    <source>
        <dbReference type="EMBL" id="QIW96581.1"/>
    </source>
</evidence>
<evidence type="ECO:0000313" key="5">
    <source>
        <dbReference type="Proteomes" id="UP000503462"/>
    </source>
</evidence>
<reference evidence="4 5" key="1">
    <citation type="journal article" date="2016" name="Sci. Rep.">
        <title>Peltaster fructicola genome reveals evolution from an invasive phytopathogen to an ectophytic parasite.</title>
        <authorList>
            <person name="Xu C."/>
            <person name="Chen H."/>
            <person name="Gleason M.L."/>
            <person name="Xu J.R."/>
            <person name="Liu H."/>
            <person name="Zhang R."/>
            <person name="Sun G."/>
        </authorList>
    </citation>
    <scope>NUCLEOTIDE SEQUENCE [LARGE SCALE GENOMIC DNA]</scope>
    <source>
        <strain evidence="4 5">LNHT1506</strain>
    </source>
</reference>
<proteinExistence type="inferred from homology"/>
<evidence type="ECO:0000259" key="3">
    <source>
        <dbReference type="PROSITE" id="PS50405"/>
    </source>
</evidence>
<comment type="similarity">
    <text evidence="1">Belongs to the GST superfamily.</text>
</comment>
<sequence length="211" mass="23685">MSPSIKLYMFPMSCSIASHALLKDSGLKFEAIKANVLDPAYRAEYLKNVNPKGQVPTLVIDNEIVTEAPAVLTAIAQLAPEKFYAGRPENTVRFLEWMNFLSGTLHTKNFTGLFRPAALTTDSAGEEGIRAKSKENVLANFELIEQKLKGVHALEDHLTGVDTYLVYFVLAAKKFGIWDEQRFPKYQKLFENIMQIPSFKATFKEHSKPVA</sequence>